<sequence length="130" mass="13373">MHAELLAELAHAPGAAPVSAALSAAAPSAAGSSVLVQDISIDTLGKIVSIQLLAGPDARTGRRIPLELLFRDVEAVTVDADIIELRCNAEAGVIAYWHLAPGAGTSHIHLAHGHVSIAACCAPVLTRLRH</sequence>
<comment type="caution">
    <text evidence="1">The sequence shown here is derived from an EMBL/GenBank/DDBJ whole genome shotgun (WGS) entry which is preliminary data.</text>
</comment>
<dbReference type="Proteomes" id="UP001187221">
    <property type="component" value="Unassembled WGS sequence"/>
</dbReference>
<gene>
    <name evidence="1" type="ORF">NUTIK01_19520</name>
</gene>
<organism evidence="1 2">
    <name type="scientific">Novosphingobium pituita</name>
    <dbReference type="NCBI Taxonomy" id="3056842"/>
    <lineage>
        <taxon>Bacteria</taxon>
        <taxon>Pseudomonadati</taxon>
        <taxon>Pseudomonadota</taxon>
        <taxon>Alphaproteobacteria</taxon>
        <taxon>Sphingomonadales</taxon>
        <taxon>Sphingomonadaceae</taxon>
        <taxon>Novosphingobium</taxon>
    </lineage>
</organism>
<keyword evidence="2" id="KW-1185">Reference proteome</keyword>
<name>A0ABQ6P8J4_9SPHN</name>
<evidence type="ECO:0000313" key="1">
    <source>
        <dbReference type="EMBL" id="GMM61175.1"/>
    </source>
</evidence>
<reference evidence="1 2" key="1">
    <citation type="submission" date="2023-06" db="EMBL/GenBank/DDBJ databases">
        <title>Draft genome sequence of Novosphingobium sp. strain IK01.</title>
        <authorList>
            <person name="Hatamoto M."/>
            <person name="Ikarashi T."/>
            <person name="Yamaguchi T."/>
        </authorList>
    </citation>
    <scope>NUCLEOTIDE SEQUENCE [LARGE SCALE GENOMIC DNA]</scope>
    <source>
        <strain evidence="1 2">IK01</strain>
    </source>
</reference>
<accession>A0ABQ6P8J4</accession>
<evidence type="ECO:0000313" key="2">
    <source>
        <dbReference type="Proteomes" id="UP001187221"/>
    </source>
</evidence>
<proteinExistence type="predicted"/>
<dbReference type="EMBL" id="BTFW01000001">
    <property type="protein sequence ID" value="GMM61175.1"/>
    <property type="molecule type" value="Genomic_DNA"/>
</dbReference>
<protein>
    <submittedName>
        <fullName evidence="1">Uncharacterized protein</fullName>
    </submittedName>
</protein>
<dbReference type="RefSeq" id="WP_317974886.1">
    <property type="nucleotide sequence ID" value="NZ_BTFW01000001.1"/>
</dbReference>